<gene>
    <name evidence="6" type="ORF">Pla22_43970</name>
</gene>
<dbReference type="OrthoDB" id="266666at2"/>
<comment type="caution">
    <text evidence="6">The sequence shown here is derived from an EMBL/GenBank/DDBJ whole genome shotgun (WGS) entry which is preliminary data.</text>
</comment>
<dbReference type="PANTHER" id="PTHR34773">
    <property type="entry name" value="FLAGELLAR SECRETION CHAPERONE FLIS"/>
    <property type="match status" value="1"/>
</dbReference>
<organism evidence="6 7">
    <name type="scientific">Rubripirellula amarantea</name>
    <dbReference type="NCBI Taxonomy" id="2527999"/>
    <lineage>
        <taxon>Bacteria</taxon>
        <taxon>Pseudomonadati</taxon>
        <taxon>Planctomycetota</taxon>
        <taxon>Planctomycetia</taxon>
        <taxon>Pirellulales</taxon>
        <taxon>Pirellulaceae</taxon>
        <taxon>Rubripirellula</taxon>
    </lineage>
</organism>
<evidence type="ECO:0000256" key="5">
    <source>
        <dbReference type="ARBA" id="ARBA00023186"/>
    </source>
</evidence>
<evidence type="ECO:0000256" key="3">
    <source>
        <dbReference type="ARBA" id="ARBA00022490"/>
    </source>
</evidence>
<keyword evidence="7" id="KW-1185">Reference proteome</keyword>
<keyword evidence="3" id="KW-0963">Cytoplasm</keyword>
<evidence type="ECO:0000313" key="7">
    <source>
        <dbReference type="Proteomes" id="UP000316598"/>
    </source>
</evidence>
<sequence length="162" mass="17439">MNSSPEGNFRPQASLSSGDQYLDAAIRMASPAKLRLMLLERSVEVARMLAAKWRAGETMGSNEYSIQLLDMINELLGGISGGKSESEKKLCLQVADLYVFLAKHLVIAEQHSDAGAIDEIRLVLETETETWRAVVAQEVSKLPAQSAASPVVSTSGGLNFSA</sequence>
<dbReference type="Proteomes" id="UP000316598">
    <property type="component" value="Unassembled WGS sequence"/>
</dbReference>
<dbReference type="AlphaFoldDB" id="A0A5C5WGH6"/>
<keyword evidence="6" id="KW-0282">Flagellum</keyword>
<dbReference type="EMBL" id="SJPI01000003">
    <property type="protein sequence ID" value="TWT49205.1"/>
    <property type="molecule type" value="Genomic_DNA"/>
</dbReference>
<comment type="similarity">
    <text evidence="2">Belongs to the FliS family.</text>
</comment>
<keyword evidence="4" id="KW-1005">Bacterial flagellum biogenesis</keyword>
<dbReference type="Pfam" id="PF02561">
    <property type="entry name" value="FliS"/>
    <property type="match status" value="1"/>
</dbReference>
<keyword evidence="6" id="KW-0969">Cilium</keyword>
<dbReference type="InterPro" id="IPR003713">
    <property type="entry name" value="FliS"/>
</dbReference>
<dbReference type="RefSeq" id="WP_146516758.1">
    <property type="nucleotide sequence ID" value="NZ_SJPI01000003.1"/>
</dbReference>
<accession>A0A5C5WGH6</accession>
<dbReference type="GO" id="GO:0044780">
    <property type="term" value="P:bacterial-type flagellum assembly"/>
    <property type="evidence" value="ECO:0007669"/>
    <property type="project" value="InterPro"/>
</dbReference>
<keyword evidence="5" id="KW-0143">Chaperone</keyword>
<dbReference type="InterPro" id="IPR036584">
    <property type="entry name" value="FliS_sf"/>
</dbReference>
<proteinExistence type="inferred from homology"/>
<dbReference type="Gene3D" id="1.20.120.340">
    <property type="entry name" value="Flagellar protein FliS"/>
    <property type="match status" value="1"/>
</dbReference>
<dbReference type="PANTHER" id="PTHR34773:SF1">
    <property type="entry name" value="FLAGELLAR SECRETION CHAPERONE FLIS"/>
    <property type="match status" value="1"/>
</dbReference>
<name>A0A5C5WGH6_9BACT</name>
<comment type="subcellular location">
    <subcellularLocation>
        <location evidence="1">Cytoplasm</location>
        <location evidence="1">Cytosol</location>
    </subcellularLocation>
</comment>
<reference evidence="6 7" key="1">
    <citation type="submission" date="2019-02" db="EMBL/GenBank/DDBJ databases">
        <title>Deep-cultivation of Planctomycetes and their phenomic and genomic characterization uncovers novel biology.</title>
        <authorList>
            <person name="Wiegand S."/>
            <person name="Jogler M."/>
            <person name="Boedeker C."/>
            <person name="Pinto D."/>
            <person name="Vollmers J."/>
            <person name="Rivas-Marin E."/>
            <person name="Kohn T."/>
            <person name="Peeters S.H."/>
            <person name="Heuer A."/>
            <person name="Rast P."/>
            <person name="Oberbeckmann S."/>
            <person name="Bunk B."/>
            <person name="Jeske O."/>
            <person name="Meyerdierks A."/>
            <person name="Storesund J.E."/>
            <person name="Kallscheuer N."/>
            <person name="Luecker S."/>
            <person name="Lage O.M."/>
            <person name="Pohl T."/>
            <person name="Merkel B.J."/>
            <person name="Hornburger P."/>
            <person name="Mueller R.-W."/>
            <person name="Bruemmer F."/>
            <person name="Labrenz M."/>
            <person name="Spormann A.M."/>
            <person name="Op Den Camp H."/>
            <person name="Overmann J."/>
            <person name="Amann R."/>
            <person name="Jetten M.S.M."/>
            <person name="Mascher T."/>
            <person name="Medema M.H."/>
            <person name="Devos D.P."/>
            <person name="Kaster A.-K."/>
            <person name="Ovreas L."/>
            <person name="Rohde M."/>
            <person name="Galperin M.Y."/>
            <person name="Jogler C."/>
        </authorList>
    </citation>
    <scope>NUCLEOTIDE SEQUENCE [LARGE SCALE GENOMIC DNA]</scope>
    <source>
        <strain evidence="6 7">Pla22</strain>
    </source>
</reference>
<dbReference type="GO" id="GO:0005829">
    <property type="term" value="C:cytosol"/>
    <property type="evidence" value="ECO:0007669"/>
    <property type="project" value="UniProtKB-SubCell"/>
</dbReference>
<dbReference type="GO" id="GO:0071973">
    <property type="term" value="P:bacterial-type flagellum-dependent cell motility"/>
    <property type="evidence" value="ECO:0007669"/>
    <property type="project" value="TreeGrafter"/>
</dbReference>
<evidence type="ECO:0000256" key="2">
    <source>
        <dbReference type="ARBA" id="ARBA00008787"/>
    </source>
</evidence>
<evidence type="ECO:0000256" key="1">
    <source>
        <dbReference type="ARBA" id="ARBA00004514"/>
    </source>
</evidence>
<evidence type="ECO:0000313" key="6">
    <source>
        <dbReference type="EMBL" id="TWT49205.1"/>
    </source>
</evidence>
<protein>
    <submittedName>
        <fullName evidence="6">Flagellar protein FliS</fullName>
    </submittedName>
</protein>
<evidence type="ECO:0000256" key="4">
    <source>
        <dbReference type="ARBA" id="ARBA00022795"/>
    </source>
</evidence>
<keyword evidence="6" id="KW-0966">Cell projection</keyword>
<dbReference type="SUPFAM" id="SSF101116">
    <property type="entry name" value="Flagellar export chaperone FliS"/>
    <property type="match status" value="1"/>
</dbReference>